<organism evidence="1 2">
    <name type="scientific">Trueperella bonasi</name>
    <dbReference type="NCBI Taxonomy" id="312286"/>
    <lineage>
        <taxon>Bacteria</taxon>
        <taxon>Bacillati</taxon>
        <taxon>Actinomycetota</taxon>
        <taxon>Actinomycetes</taxon>
        <taxon>Actinomycetales</taxon>
        <taxon>Actinomycetaceae</taxon>
        <taxon>Trueperella</taxon>
    </lineage>
</organism>
<reference evidence="1 2" key="1">
    <citation type="submission" date="2023-07" db="EMBL/GenBank/DDBJ databases">
        <title>Sequencing the genomes of 1000 actinobacteria strains.</title>
        <authorList>
            <person name="Klenk H.-P."/>
        </authorList>
    </citation>
    <scope>NUCLEOTIDE SEQUENCE [LARGE SCALE GENOMIC DNA]</scope>
    <source>
        <strain evidence="1 2">DSM 17163</strain>
    </source>
</reference>
<keyword evidence="2" id="KW-1185">Reference proteome</keyword>
<name>A0ABT9NEN7_9ACTO</name>
<evidence type="ECO:0000313" key="2">
    <source>
        <dbReference type="Proteomes" id="UP001243212"/>
    </source>
</evidence>
<dbReference type="EMBL" id="JAUSQX010000001">
    <property type="protein sequence ID" value="MDP9805662.1"/>
    <property type="molecule type" value="Genomic_DNA"/>
</dbReference>
<sequence length="310" mass="32986">MTIELPSSHMAPKNTQHLDTTFAPNYPSTTWLGVDLTLLGAFTPPGFDESPFDQLNYPRLAASVRAAQQGGFDFVTFGSQFQAGSDFRHEPKFGAVYTASRLAEVSQAGIFAGVEGQAEEINAAVDLLAAQEQGWGGITISVSTDSDFQAIEQAAVNARASGVRLCLIINNPSISDQRAEFIVSVADAVRLRVADPHAAREARFKIRAAGKRFGKDIRVFAEMGIAISASVQAAEERFYLIERMNGCEPFAGIASVLGTVYTVADAIESWVGLGAADGIILLPASLPTDLASALKGVIPLLQARAKLDQP</sequence>
<evidence type="ECO:0000313" key="1">
    <source>
        <dbReference type="EMBL" id="MDP9805662.1"/>
    </source>
</evidence>
<gene>
    <name evidence="1" type="ORF">J2S70_000244</name>
</gene>
<dbReference type="SUPFAM" id="SSF51679">
    <property type="entry name" value="Bacterial luciferase-like"/>
    <property type="match status" value="1"/>
</dbReference>
<dbReference type="Gene3D" id="3.20.20.30">
    <property type="entry name" value="Luciferase-like domain"/>
    <property type="match status" value="1"/>
</dbReference>
<proteinExistence type="predicted"/>
<protein>
    <submittedName>
        <fullName evidence="1">Alkanesulfonate monooxygenase SsuD/methylene tetrahydromethanopterin reductase-like flavin-dependent oxidoreductase (Luciferase family)</fullName>
    </submittedName>
</protein>
<comment type="caution">
    <text evidence="1">The sequence shown here is derived from an EMBL/GenBank/DDBJ whole genome shotgun (WGS) entry which is preliminary data.</text>
</comment>
<dbReference type="RefSeq" id="WP_307681930.1">
    <property type="nucleotide sequence ID" value="NZ_JAUSQX010000001.1"/>
</dbReference>
<dbReference type="InterPro" id="IPR036661">
    <property type="entry name" value="Luciferase-like_sf"/>
</dbReference>
<accession>A0ABT9NEN7</accession>
<dbReference type="Proteomes" id="UP001243212">
    <property type="component" value="Unassembled WGS sequence"/>
</dbReference>